<proteinExistence type="predicted"/>
<dbReference type="AlphaFoldDB" id="A0A168QLS2"/>
<evidence type="ECO:0000313" key="2">
    <source>
        <dbReference type="EMBL" id="SAM05047.1"/>
    </source>
</evidence>
<evidence type="ECO:0000313" key="3">
    <source>
        <dbReference type="Proteomes" id="UP000078561"/>
    </source>
</evidence>
<sequence>MANLELLTHHLQIILKDCKDQAGSTIDLSKLSGQVHPAFFDIAPQDQETVKHLRNVGYTTFYASLSSYTIVQFNTLNTVLLERILLQALSVQPLVKVAQCLELDQPMYTTQYTHSDRLAVLVGTLYADFGNGAVDLLLHPLFTHHIFKKKHSISVDTANLWINFSTVVKSRGGTFEVDYQEVQNNKTGTLHKWQCSAIYQLARNAPRVLHRRIGPNKKQAKARVLQDIDTYYTNNNDALMAHCSPSSNLTNGTIDPLNQQQPEPIVETLSIPTDQLYQYDDDVQMPIPTAQVIGKRPFDTTMDTMDNDTTAEGVTSNKQVSFLANALLYDFERLSCDEQQSPTSSISSVKSSTVQRLALSTNGHQLASPTPASSPSSATTTNGIFPATNGVEDEVMDDGDSISKKQRLCQSDDNQPQHGYTAECDMTMTPVSLSPRTPLQESDMSGSSIIAHNITSLLSEKDRRSLKTIGAHVSQHPGDIKGHLKNLALKIQGEYNVEFEKDGNLPFTAIVRFGRPGLTLETKRSRPKKSDAEILAATEIYALLEAAIIPPS</sequence>
<feature type="compositionally biased region" description="Low complexity" evidence="1">
    <location>
        <begin position="367"/>
        <end position="381"/>
    </location>
</feature>
<dbReference type="Proteomes" id="UP000078561">
    <property type="component" value="Unassembled WGS sequence"/>
</dbReference>
<protein>
    <submittedName>
        <fullName evidence="2">Uncharacterized protein</fullName>
    </submittedName>
</protein>
<feature type="region of interest" description="Disordered" evidence="1">
    <location>
        <begin position="362"/>
        <end position="385"/>
    </location>
</feature>
<keyword evidence="3" id="KW-1185">Reference proteome</keyword>
<dbReference type="InParanoid" id="A0A168QLS2"/>
<organism evidence="2">
    <name type="scientific">Absidia glauca</name>
    <name type="common">Pin mould</name>
    <dbReference type="NCBI Taxonomy" id="4829"/>
    <lineage>
        <taxon>Eukaryota</taxon>
        <taxon>Fungi</taxon>
        <taxon>Fungi incertae sedis</taxon>
        <taxon>Mucoromycota</taxon>
        <taxon>Mucoromycotina</taxon>
        <taxon>Mucoromycetes</taxon>
        <taxon>Mucorales</taxon>
        <taxon>Cunninghamellaceae</taxon>
        <taxon>Absidia</taxon>
    </lineage>
</organism>
<evidence type="ECO:0000256" key="1">
    <source>
        <dbReference type="SAM" id="MobiDB-lite"/>
    </source>
</evidence>
<reference evidence="2" key="1">
    <citation type="submission" date="2016-04" db="EMBL/GenBank/DDBJ databases">
        <authorList>
            <person name="Evans L.H."/>
            <person name="Alamgir A."/>
            <person name="Owens N."/>
            <person name="Weber N.D."/>
            <person name="Virtaneva K."/>
            <person name="Barbian K."/>
            <person name="Babar A."/>
            <person name="Rosenke K."/>
        </authorList>
    </citation>
    <scope>NUCLEOTIDE SEQUENCE [LARGE SCALE GENOMIC DNA]</scope>
    <source>
        <strain evidence="2">CBS 101.48</strain>
    </source>
</reference>
<dbReference type="EMBL" id="LT554417">
    <property type="protein sequence ID" value="SAM05047.1"/>
    <property type="molecule type" value="Genomic_DNA"/>
</dbReference>
<name>A0A168QLS2_ABSGL</name>
<gene>
    <name evidence="2" type="primary">ABSGL_10913.1 scaffold 12033</name>
</gene>
<dbReference type="OrthoDB" id="2289374at2759"/>
<accession>A0A168QLS2</accession>